<comment type="subcellular location">
    <subcellularLocation>
        <location evidence="1">Cell membrane</location>
        <topology evidence="1">Peripheral membrane protein</topology>
    </subcellularLocation>
</comment>
<dbReference type="InterPro" id="IPR007554">
    <property type="entry name" value="Glycerophosphate_synth"/>
</dbReference>
<organism evidence="7 8">
    <name type="scientific">Lentibacillus persicus</name>
    <dbReference type="NCBI Taxonomy" id="640948"/>
    <lineage>
        <taxon>Bacteria</taxon>
        <taxon>Bacillati</taxon>
        <taxon>Bacillota</taxon>
        <taxon>Bacilli</taxon>
        <taxon>Bacillales</taxon>
        <taxon>Bacillaceae</taxon>
        <taxon>Lentibacillus</taxon>
    </lineage>
</organism>
<dbReference type="Gene3D" id="3.40.50.11820">
    <property type="match status" value="1"/>
</dbReference>
<evidence type="ECO:0000256" key="3">
    <source>
        <dbReference type="ARBA" id="ARBA00022475"/>
    </source>
</evidence>
<accession>A0A1I1XV06</accession>
<dbReference type="Pfam" id="PF04464">
    <property type="entry name" value="Glyphos_transf"/>
    <property type="match status" value="1"/>
</dbReference>
<name>A0A1I1XV06_9BACI</name>
<dbReference type="AlphaFoldDB" id="A0A1I1XV06"/>
<dbReference type="InterPro" id="IPR043148">
    <property type="entry name" value="TagF_C"/>
</dbReference>
<comment type="similarity">
    <text evidence="2">Belongs to the CDP-glycerol glycerophosphotransferase family.</text>
</comment>
<dbReference type="Proteomes" id="UP000199474">
    <property type="component" value="Unassembled WGS sequence"/>
</dbReference>
<dbReference type="SUPFAM" id="SSF53756">
    <property type="entry name" value="UDP-Glycosyltransferase/glycogen phosphorylase"/>
    <property type="match status" value="1"/>
</dbReference>
<dbReference type="InterPro" id="IPR043149">
    <property type="entry name" value="TagF_N"/>
</dbReference>
<keyword evidence="8" id="KW-1185">Reference proteome</keyword>
<sequence>MYFLNMSTRSHNKAEHIQLSDRTYEITLPLKASALDDYDDYYFTLEERDTDQTLHIDYSINEKVDDYSVIRLLVPFSDHEQTFMRHDIWDLYLNRRKGNDVERSRIKADRDDYRFLTILFPEEEKMFYPYTTDKGKLSFRLNHYFLYAKIEKLTLKETQLHISGLFNFPPLYKTTDYTVDQLKMIVTVGESAEEVEIPVERVPRKDIADNYDGNDEMLRTGFNGTFDFSRFLEESEQLFFKFYLEMHYTTTDGTTGIRRSPRLRVRKEPQHYIKKVMPGRNVKRKVLIKPTKTSHYLSFKLSDYNFKNEVIGNLKSAWVKVRRGEKLKYLYKVAFKILGQLPVRKKTIMFESFLGKQYSDSPRAIYEYMKTHHPDFDMYWSADRRHLAYFENKNVPYIRRFSIRWLLKMSRAEYWVSNSRLPLWIPKPGHTTYLQTWHGTPLKRLAADMDEVHMPGTNTEKYKRNFLQASSKWDYLVSPNAYSTEIFRRAFQFDKKMVESGYPRNDFLINSNNEETIRQIKQKIGLPEHKKVMLYAPTWRDNQFYSRGKYKFNLEMDLDQMRAGLGEDYILLLRLHYLVAENLDLTGYDDFVYDVSAHEDIRELYLISDMLITDYSSVFFDYANLKRPMLFYVYDIDDYRDNLRGFYFDFENKAPGPLVKTTEALLNEIKAIDREGYEPYGTTEAFYQKFCYLEDGNASRRVAEEVFIGN</sequence>
<dbReference type="PANTHER" id="PTHR37316:SF3">
    <property type="entry name" value="TEICHOIC ACID GLYCEROL-PHOSPHATE TRANSFERASE"/>
    <property type="match status" value="1"/>
</dbReference>
<dbReference type="GO" id="GO:0047355">
    <property type="term" value="F:CDP-glycerol glycerophosphotransferase activity"/>
    <property type="evidence" value="ECO:0007669"/>
    <property type="project" value="InterPro"/>
</dbReference>
<protein>
    <submittedName>
        <fullName evidence="7">CDP-glycerol glycerophosphotransferase</fullName>
    </submittedName>
</protein>
<dbReference type="EMBL" id="FOMR01000008">
    <property type="protein sequence ID" value="SFE11134.1"/>
    <property type="molecule type" value="Genomic_DNA"/>
</dbReference>
<gene>
    <name evidence="7" type="ORF">SAMN05216238_108134</name>
</gene>
<keyword evidence="6" id="KW-0472">Membrane</keyword>
<keyword evidence="5" id="KW-0777">Teichoic acid biosynthesis</keyword>
<keyword evidence="4 7" id="KW-0808">Transferase</keyword>
<evidence type="ECO:0000256" key="2">
    <source>
        <dbReference type="ARBA" id="ARBA00010488"/>
    </source>
</evidence>
<keyword evidence="3" id="KW-1003">Cell membrane</keyword>
<dbReference type="GO" id="GO:0005886">
    <property type="term" value="C:plasma membrane"/>
    <property type="evidence" value="ECO:0007669"/>
    <property type="project" value="UniProtKB-SubCell"/>
</dbReference>
<reference evidence="8" key="1">
    <citation type="submission" date="2016-10" db="EMBL/GenBank/DDBJ databases">
        <authorList>
            <person name="Varghese N."/>
            <person name="Submissions S."/>
        </authorList>
    </citation>
    <scope>NUCLEOTIDE SEQUENCE [LARGE SCALE GENOMIC DNA]</scope>
    <source>
        <strain evidence="8">DSM 22530</strain>
    </source>
</reference>
<dbReference type="InterPro" id="IPR051612">
    <property type="entry name" value="Teichoic_Acid_Biosynth"/>
</dbReference>
<evidence type="ECO:0000256" key="1">
    <source>
        <dbReference type="ARBA" id="ARBA00004202"/>
    </source>
</evidence>
<dbReference type="Gene3D" id="3.40.50.12580">
    <property type="match status" value="1"/>
</dbReference>
<evidence type="ECO:0000256" key="4">
    <source>
        <dbReference type="ARBA" id="ARBA00022679"/>
    </source>
</evidence>
<proteinExistence type="inferred from homology"/>
<evidence type="ECO:0000313" key="7">
    <source>
        <dbReference type="EMBL" id="SFE11134.1"/>
    </source>
</evidence>
<evidence type="ECO:0000313" key="8">
    <source>
        <dbReference type="Proteomes" id="UP000199474"/>
    </source>
</evidence>
<dbReference type="GO" id="GO:0019350">
    <property type="term" value="P:teichoic acid biosynthetic process"/>
    <property type="evidence" value="ECO:0007669"/>
    <property type="project" value="UniProtKB-KW"/>
</dbReference>
<dbReference type="PANTHER" id="PTHR37316">
    <property type="entry name" value="TEICHOIC ACID GLYCEROL-PHOSPHATE PRIMASE"/>
    <property type="match status" value="1"/>
</dbReference>
<evidence type="ECO:0000256" key="5">
    <source>
        <dbReference type="ARBA" id="ARBA00022944"/>
    </source>
</evidence>
<evidence type="ECO:0000256" key="6">
    <source>
        <dbReference type="ARBA" id="ARBA00023136"/>
    </source>
</evidence>
<dbReference type="STRING" id="640948.SAMN05216238_108134"/>